<feature type="region of interest" description="Disordered" evidence="4">
    <location>
        <begin position="1"/>
        <end position="25"/>
    </location>
</feature>
<feature type="compositionally biased region" description="Basic residues" evidence="4">
    <location>
        <begin position="1"/>
        <end position="19"/>
    </location>
</feature>
<keyword evidence="2" id="KW-0805">Transcription regulation</keyword>
<evidence type="ECO:0000313" key="5">
    <source>
        <dbReference type="EMBL" id="HJE24937.1"/>
    </source>
</evidence>
<protein>
    <recommendedName>
        <fullName evidence="7">Transcription termination/antitermination protein NusG</fullName>
    </recommendedName>
</protein>
<dbReference type="InterPro" id="IPR043425">
    <property type="entry name" value="NusG-like"/>
</dbReference>
<proteinExistence type="predicted"/>
<evidence type="ECO:0008006" key="7">
    <source>
        <dbReference type="Google" id="ProtNLM"/>
    </source>
</evidence>
<organism evidence="5 6">
    <name type="scientific">Methylorubrum populi</name>
    <dbReference type="NCBI Taxonomy" id="223967"/>
    <lineage>
        <taxon>Bacteria</taxon>
        <taxon>Pseudomonadati</taxon>
        <taxon>Pseudomonadota</taxon>
        <taxon>Alphaproteobacteria</taxon>
        <taxon>Hyphomicrobiales</taxon>
        <taxon>Methylobacteriaceae</taxon>
        <taxon>Methylorubrum</taxon>
    </lineage>
</organism>
<dbReference type="Proteomes" id="UP000742631">
    <property type="component" value="Unassembled WGS sequence"/>
</dbReference>
<sequence length="222" mass="24212">MNRAGKKQRERARKQRRAERKAAGVSAAKASVAAPVLGATAVKIDPALSWHIARTLPRMGERALKALKEAQVDWYQPRTSEVVVRRGRRVVRSTPLLMRTVFIGVRDVDHLAQARSQPGVAEIVSHPEPEGGPEGNIASLVMRPARLDPDELQRLADRLAEAEIVQPTGISVGQSVLVREGPFASFPGVVEAILPNDTLRVAMSIFGRTSKLTLEIEKISAI</sequence>
<reference evidence="5" key="1">
    <citation type="journal article" date="2021" name="PeerJ">
        <title>Extensive microbial diversity within the chicken gut microbiome revealed by metagenomics and culture.</title>
        <authorList>
            <person name="Gilroy R."/>
            <person name="Ravi A."/>
            <person name="Getino M."/>
            <person name="Pursley I."/>
            <person name="Horton D.L."/>
            <person name="Alikhan N.F."/>
            <person name="Baker D."/>
            <person name="Gharbi K."/>
            <person name="Hall N."/>
            <person name="Watson M."/>
            <person name="Adriaenssens E.M."/>
            <person name="Foster-Nyarko E."/>
            <person name="Jarju S."/>
            <person name="Secka A."/>
            <person name="Antonio M."/>
            <person name="Oren A."/>
            <person name="Chaudhuri R.R."/>
            <person name="La Ragione R."/>
            <person name="Hildebrand F."/>
            <person name="Pallen M.J."/>
        </authorList>
    </citation>
    <scope>NUCLEOTIDE SEQUENCE</scope>
    <source>
        <strain evidence="5">316</strain>
    </source>
</reference>
<dbReference type="PANTHER" id="PTHR30265">
    <property type="entry name" value="RHO-INTERACTING TRANSCRIPTION TERMINATION FACTOR NUSG"/>
    <property type="match status" value="1"/>
</dbReference>
<evidence type="ECO:0000256" key="3">
    <source>
        <dbReference type="ARBA" id="ARBA00023163"/>
    </source>
</evidence>
<comment type="caution">
    <text evidence="5">The sequence shown here is derived from an EMBL/GenBank/DDBJ whole genome shotgun (WGS) entry which is preliminary data.</text>
</comment>
<dbReference type="GO" id="GO:0031564">
    <property type="term" value="P:transcription antitermination"/>
    <property type="evidence" value="ECO:0007669"/>
    <property type="project" value="UniProtKB-KW"/>
</dbReference>
<evidence type="ECO:0000256" key="1">
    <source>
        <dbReference type="ARBA" id="ARBA00022814"/>
    </source>
</evidence>
<evidence type="ECO:0000256" key="4">
    <source>
        <dbReference type="SAM" id="MobiDB-lite"/>
    </source>
</evidence>
<name>A0A921JG60_9HYPH</name>
<evidence type="ECO:0000256" key="2">
    <source>
        <dbReference type="ARBA" id="ARBA00023015"/>
    </source>
</evidence>
<dbReference type="Gene3D" id="3.30.70.940">
    <property type="entry name" value="NusG, N-terminal domain"/>
    <property type="match status" value="1"/>
</dbReference>
<dbReference type="PANTHER" id="PTHR30265:SF4">
    <property type="entry name" value="KOW MOTIF FAMILY PROTEIN, EXPRESSED"/>
    <property type="match status" value="1"/>
</dbReference>
<dbReference type="SUPFAM" id="SSF82679">
    <property type="entry name" value="N-utilization substance G protein NusG, N-terminal domain"/>
    <property type="match status" value="1"/>
</dbReference>
<evidence type="ECO:0000313" key="6">
    <source>
        <dbReference type="Proteomes" id="UP000742631"/>
    </source>
</evidence>
<dbReference type="InterPro" id="IPR008991">
    <property type="entry name" value="Translation_prot_SH3-like_sf"/>
</dbReference>
<dbReference type="SUPFAM" id="SSF50104">
    <property type="entry name" value="Translation proteins SH3-like domain"/>
    <property type="match status" value="1"/>
</dbReference>
<reference evidence="5" key="2">
    <citation type="submission" date="2021-09" db="EMBL/GenBank/DDBJ databases">
        <authorList>
            <person name="Gilroy R."/>
        </authorList>
    </citation>
    <scope>NUCLEOTIDE SEQUENCE</scope>
    <source>
        <strain evidence="5">316</strain>
    </source>
</reference>
<dbReference type="EMBL" id="DYYG01000043">
    <property type="protein sequence ID" value="HJE24937.1"/>
    <property type="molecule type" value="Genomic_DNA"/>
</dbReference>
<keyword evidence="1" id="KW-0889">Transcription antitermination</keyword>
<dbReference type="InterPro" id="IPR036735">
    <property type="entry name" value="NGN_dom_sf"/>
</dbReference>
<gene>
    <name evidence="5" type="ORF">K8W01_14875</name>
</gene>
<keyword evidence="3" id="KW-0804">Transcription</keyword>
<dbReference type="GO" id="GO:0006354">
    <property type="term" value="P:DNA-templated transcription elongation"/>
    <property type="evidence" value="ECO:0007669"/>
    <property type="project" value="InterPro"/>
</dbReference>
<dbReference type="AlphaFoldDB" id="A0A921JG60"/>
<accession>A0A921JG60</accession>